<protein>
    <submittedName>
        <fullName evidence="1">Uncharacterized protein</fullName>
    </submittedName>
</protein>
<reference evidence="1 2" key="1">
    <citation type="submission" date="2017-11" db="EMBL/GenBank/DDBJ databases">
        <title>Genome sequencing of Prevotella intermedia KCOM 2033.</title>
        <authorList>
            <person name="Kook J.-K."/>
            <person name="Park S.-N."/>
            <person name="Lim Y.K."/>
        </authorList>
    </citation>
    <scope>NUCLEOTIDE SEQUENCE [LARGE SCALE GENOMIC DNA]</scope>
    <source>
        <strain evidence="1 2">KCOM 2033</strain>
    </source>
</reference>
<dbReference type="Proteomes" id="UP000229323">
    <property type="component" value="Chromosome"/>
</dbReference>
<gene>
    <name evidence="1" type="ORF">CTM50_01250</name>
</gene>
<dbReference type="EMBL" id="CP024696">
    <property type="protein sequence ID" value="ATV51816.1"/>
    <property type="molecule type" value="Genomic_DNA"/>
</dbReference>
<organism evidence="1 2">
    <name type="scientific">Prevotella intermedia</name>
    <dbReference type="NCBI Taxonomy" id="28131"/>
    <lineage>
        <taxon>Bacteria</taxon>
        <taxon>Pseudomonadati</taxon>
        <taxon>Bacteroidota</taxon>
        <taxon>Bacteroidia</taxon>
        <taxon>Bacteroidales</taxon>
        <taxon>Prevotellaceae</taxon>
        <taxon>Prevotella</taxon>
    </lineage>
</organism>
<evidence type="ECO:0000313" key="1">
    <source>
        <dbReference type="EMBL" id="ATV51816.1"/>
    </source>
</evidence>
<sequence>MQNNRFCNALITSKLHNSYDCEKYLHFYCLIPVQKTRKILSVYGVVKLYKFLSPKLCFSNNMLIFYS</sequence>
<name>A0A2D3NA04_PREIN</name>
<evidence type="ECO:0000313" key="2">
    <source>
        <dbReference type="Proteomes" id="UP000229323"/>
    </source>
</evidence>
<accession>A0A2D3NA04</accession>
<proteinExistence type="predicted"/>
<dbReference type="AlphaFoldDB" id="A0A2D3NA04"/>